<name>A0A6P7G4L7_DIAVI</name>
<dbReference type="SUPFAM" id="SSF48726">
    <property type="entry name" value="Immunoglobulin"/>
    <property type="match status" value="1"/>
</dbReference>
<dbReference type="Gene3D" id="2.60.40.10">
    <property type="entry name" value="Immunoglobulins"/>
    <property type="match status" value="1"/>
</dbReference>
<proteinExistence type="predicted"/>
<dbReference type="PANTHER" id="PTHR21261">
    <property type="entry name" value="BEAT PROTEIN"/>
    <property type="match status" value="1"/>
</dbReference>
<accession>A0A6P7G4L7</accession>
<dbReference type="PANTHER" id="PTHR21261:SF17">
    <property type="entry name" value="BEAT VI"/>
    <property type="match status" value="1"/>
</dbReference>
<gene>
    <name evidence="1" type="primary">LOC114334111</name>
</gene>
<protein>
    <submittedName>
        <fullName evidence="1">Uncharacterized protein LOC114334111</fullName>
    </submittedName>
</protein>
<sequence>MPNGKIGEMLINMNSIVLFVFLSGLTIFDVRALRNMQIRVPEAVKRGDSVTLVCDYDLESAALYTIKWYRDDEEFYRFVPKESPPSQAFTVSHVNVDVSSFLEFVNIMCGSFEGSPGLRYWPSGLQQLQMVDVVAHFTRDGIAGDEEGFRRSSKKERRLLINYSKKLEYNP</sequence>
<organism evidence="1">
    <name type="scientific">Diabrotica virgifera virgifera</name>
    <name type="common">western corn rootworm</name>
    <dbReference type="NCBI Taxonomy" id="50390"/>
    <lineage>
        <taxon>Eukaryota</taxon>
        <taxon>Metazoa</taxon>
        <taxon>Ecdysozoa</taxon>
        <taxon>Arthropoda</taxon>
        <taxon>Hexapoda</taxon>
        <taxon>Insecta</taxon>
        <taxon>Pterygota</taxon>
        <taxon>Neoptera</taxon>
        <taxon>Endopterygota</taxon>
        <taxon>Coleoptera</taxon>
        <taxon>Polyphaga</taxon>
        <taxon>Cucujiformia</taxon>
        <taxon>Chrysomeloidea</taxon>
        <taxon>Chrysomelidae</taxon>
        <taxon>Galerucinae</taxon>
        <taxon>Diabroticina</taxon>
        <taxon>Diabroticites</taxon>
        <taxon>Diabrotica</taxon>
    </lineage>
</organism>
<dbReference type="AlphaFoldDB" id="A0A6P7G4L7"/>
<dbReference type="InterPro" id="IPR036179">
    <property type="entry name" value="Ig-like_dom_sf"/>
</dbReference>
<reference evidence="1" key="1">
    <citation type="submission" date="2025-08" db="UniProtKB">
        <authorList>
            <consortium name="RefSeq"/>
        </authorList>
    </citation>
    <scope>IDENTIFICATION</scope>
    <source>
        <tissue evidence="1">Whole insect</tissue>
    </source>
</reference>
<evidence type="ECO:0000313" key="1">
    <source>
        <dbReference type="RefSeq" id="XP_028139933.1"/>
    </source>
</evidence>
<dbReference type="RefSeq" id="XP_028139933.1">
    <property type="nucleotide sequence ID" value="XM_028284132.1"/>
</dbReference>
<dbReference type="InParanoid" id="A0A6P7G4L7"/>
<dbReference type="InterPro" id="IPR013783">
    <property type="entry name" value="Ig-like_fold"/>
</dbReference>
<dbReference type="OrthoDB" id="6351205at2759"/>